<name>A0A8J3SDX1_PLARO</name>
<accession>A0A8J3SDX1</accession>
<gene>
    <name evidence="1" type="ORF">Pro02_63660</name>
</gene>
<dbReference type="Proteomes" id="UP000655044">
    <property type="component" value="Unassembled WGS sequence"/>
</dbReference>
<keyword evidence="2" id="KW-1185">Reference proteome</keyword>
<comment type="caution">
    <text evidence="1">The sequence shown here is derived from an EMBL/GenBank/DDBJ whole genome shotgun (WGS) entry which is preliminary data.</text>
</comment>
<dbReference type="RefSeq" id="WP_189243655.1">
    <property type="nucleotide sequence ID" value="NZ_BMQP01000047.1"/>
</dbReference>
<dbReference type="EMBL" id="BOOI01000070">
    <property type="protein sequence ID" value="GIH87958.1"/>
    <property type="molecule type" value="Genomic_DNA"/>
</dbReference>
<proteinExistence type="predicted"/>
<reference evidence="1" key="1">
    <citation type="submission" date="2021-01" db="EMBL/GenBank/DDBJ databases">
        <title>Whole genome shotgun sequence of Planobispora rosea NBRC 15558.</title>
        <authorList>
            <person name="Komaki H."/>
            <person name="Tamura T."/>
        </authorList>
    </citation>
    <scope>NUCLEOTIDE SEQUENCE</scope>
    <source>
        <strain evidence="1">NBRC 15558</strain>
    </source>
</reference>
<protein>
    <submittedName>
        <fullName evidence="1">Uncharacterized protein</fullName>
    </submittedName>
</protein>
<evidence type="ECO:0000313" key="1">
    <source>
        <dbReference type="EMBL" id="GIH87958.1"/>
    </source>
</evidence>
<sequence length="79" mass="8662">MENRSVYAVDLAEVTKDLTREEIDTCAELIDKLRVIRPHLSDDDISGVLISAAHYIALLEGHEPGVKLLMGLVCAMRGA</sequence>
<dbReference type="AlphaFoldDB" id="A0A8J3SDX1"/>
<evidence type="ECO:0000313" key="2">
    <source>
        <dbReference type="Proteomes" id="UP000655044"/>
    </source>
</evidence>
<organism evidence="1 2">
    <name type="scientific">Planobispora rosea</name>
    <dbReference type="NCBI Taxonomy" id="35762"/>
    <lineage>
        <taxon>Bacteria</taxon>
        <taxon>Bacillati</taxon>
        <taxon>Actinomycetota</taxon>
        <taxon>Actinomycetes</taxon>
        <taxon>Streptosporangiales</taxon>
        <taxon>Streptosporangiaceae</taxon>
        <taxon>Planobispora</taxon>
    </lineage>
</organism>